<evidence type="ECO:0000256" key="5">
    <source>
        <dbReference type="ARBA" id="ARBA00023136"/>
    </source>
</evidence>
<evidence type="ECO:0000259" key="7">
    <source>
        <dbReference type="Pfam" id="PF04884"/>
    </source>
</evidence>
<dbReference type="EMBL" id="ONZQ02000013">
    <property type="protein sequence ID" value="SPO05611.1"/>
    <property type="molecule type" value="Genomic_DNA"/>
</dbReference>
<evidence type="ECO:0000256" key="6">
    <source>
        <dbReference type="SAM" id="Phobius"/>
    </source>
</evidence>
<sequence>MLQFPTQKKAVVKKEDGFSTIGDGEVYLGDKFTHIVELDRAGVIQRKWVHGPNNSLAQVELPHSSGKIWRSLGSWREPLFDAFLPVGFPHSVSPDYLAYQTFDSLQAFFSTITSMLANRALLEGLGVGDASSSATYALLLTVLKDAMSRVATIAFAHRFGLAIEPECKSYRFMADLFNDSAFFLDLVSPVLGGVPKVVVLSTAEALRALCGVAAGASKAALSSHFARQDNLAELNAKEASQETAIGLIGLLVGTMVVKLVEDRATVFYLMVTLVFVHLLMNYLGVRYVTLRTLNRQRAAILFYHWAETGQVLTPSGVSSRENIIFWLPVVKNEIGERVASVSFARDYAGALAGKLEMDILRCPSYWLVVRHSPRADIRILMMEDAEPGDVIEAWFSAMEVARGLKTVEGAVDWDKRKRYPGGSTWAPLLAPDLRGKLERAGWDLSSATFETGAPVRIRVGVAGKKNQ</sequence>
<protein>
    <recommendedName>
        <fullName evidence="7">Protein root UVB sensitive/RUS domain-containing protein</fullName>
    </recommendedName>
</protein>
<dbReference type="Proteomes" id="UP001187682">
    <property type="component" value="Unassembled WGS sequence"/>
</dbReference>
<keyword evidence="9" id="KW-1185">Reference proteome</keyword>
<dbReference type="InterPro" id="IPR054549">
    <property type="entry name" value="UVB_sens_RUS_dom"/>
</dbReference>
<dbReference type="PANTHER" id="PTHR12770:SF31">
    <property type="entry name" value="RUS FAMILY MEMBER 1"/>
    <property type="match status" value="1"/>
</dbReference>
<dbReference type="AlphaFoldDB" id="A0AAE8SY79"/>
<evidence type="ECO:0000313" key="8">
    <source>
        <dbReference type="EMBL" id="SPO05611.1"/>
    </source>
</evidence>
<evidence type="ECO:0000256" key="2">
    <source>
        <dbReference type="ARBA" id="ARBA00007558"/>
    </source>
</evidence>
<dbReference type="GO" id="GO:0016020">
    <property type="term" value="C:membrane"/>
    <property type="evidence" value="ECO:0007669"/>
    <property type="project" value="UniProtKB-SubCell"/>
</dbReference>
<dbReference type="Pfam" id="PF04884">
    <property type="entry name" value="UVB_sens_prot"/>
    <property type="match status" value="1"/>
</dbReference>
<accession>A0AAE8SY79</accession>
<dbReference type="PANTHER" id="PTHR12770">
    <property type="entry name" value="RUS1 FAMILY PROTEIN C16ORF58"/>
    <property type="match status" value="1"/>
</dbReference>
<evidence type="ECO:0000256" key="3">
    <source>
        <dbReference type="ARBA" id="ARBA00022692"/>
    </source>
</evidence>
<evidence type="ECO:0000256" key="1">
    <source>
        <dbReference type="ARBA" id="ARBA00004370"/>
    </source>
</evidence>
<keyword evidence="5 6" id="KW-0472">Membrane</keyword>
<evidence type="ECO:0000256" key="4">
    <source>
        <dbReference type="ARBA" id="ARBA00022989"/>
    </source>
</evidence>
<keyword evidence="4 6" id="KW-1133">Transmembrane helix</keyword>
<comment type="caution">
    <text evidence="8">The sequence shown here is derived from an EMBL/GenBank/DDBJ whole genome shotgun (WGS) entry which is preliminary data.</text>
</comment>
<name>A0AAE8SY79_9PEZI</name>
<comment type="similarity">
    <text evidence="2">Belongs to the RUS1 family.</text>
</comment>
<evidence type="ECO:0000313" key="9">
    <source>
        <dbReference type="Proteomes" id="UP001187682"/>
    </source>
</evidence>
<gene>
    <name evidence="8" type="ORF">DNG_08298</name>
</gene>
<reference evidence="8" key="1">
    <citation type="submission" date="2018-03" db="EMBL/GenBank/DDBJ databases">
        <authorList>
            <person name="Guldener U."/>
        </authorList>
    </citation>
    <scope>NUCLEOTIDE SEQUENCE</scope>
</reference>
<feature type="transmembrane region" description="Helical" evidence="6">
    <location>
        <begin position="266"/>
        <end position="285"/>
    </location>
</feature>
<feature type="domain" description="Protein root UVB sensitive/RUS" evidence="7">
    <location>
        <begin position="73"/>
        <end position="308"/>
    </location>
</feature>
<dbReference type="InterPro" id="IPR006968">
    <property type="entry name" value="RUS_fam"/>
</dbReference>
<keyword evidence="3 6" id="KW-0812">Transmembrane</keyword>
<proteinExistence type="inferred from homology"/>
<organism evidence="8 9">
    <name type="scientific">Cephalotrichum gorgonifer</name>
    <dbReference type="NCBI Taxonomy" id="2041049"/>
    <lineage>
        <taxon>Eukaryota</taxon>
        <taxon>Fungi</taxon>
        <taxon>Dikarya</taxon>
        <taxon>Ascomycota</taxon>
        <taxon>Pezizomycotina</taxon>
        <taxon>Sordariomycetes</taxon>
        <taxon>Hypocreomycetidae</taxon>
        <taxon>Microascales</taxon>
        <taxon>Microascaceae</taxon>
        <taxon>Cephalotrichum</taxon>
    </lineage>
</organism>
<comment type="subcellular location">
    <subcellularLocation>
        <location evidence="1">Membrane</location>
    </subcellularLocation>
</comment>